<keyword evidence="1" id="KW-0812">Transmembrane</keyword>
<keyword evidence="1" id="KW-1133">Transmembrane helix</keyword>
<sequence length="112" mass="12985">MQIRTRLTVQFSLLVSGILLITFLAVYFFTYYNVTEDFYDRLRSKAKSQAELLLKVQVPLINAEVLKALDETNRDLIYDENIFIFDEKNRLIYSNSTTPPTESIARLELLAG</sequence>
<feature type="transmembrane region" description="Helical" evidence="1">
    <location>
        <begin position="12"/>
        <end position="32"/>
    </location>
</feature>
<reference evidence="2" key="1">
    <citation type="submission" date="2024-06" db="EMBL/GenBank/DDBJ databases">
        <title>Sequencing and assembly of the genome of Dyadobacter sp. strain 676, a symbiont of Cyamopsis tetragonoloba.</title>
        <authorList>
            <person name="Guro P."/>
            <person name="Sazanova A."/>
            <person name="Kuznetsova I."/>
            <person name="Belimov A."/>
            <person name="Safronova V."/>
        </authorList>
    </citation>
    <scope>NUCLEOTIDE SEQUENCE</scope>
    <source>
        <strain evidence="2">676</strain>
    </source>
</reference>
<keyword evidence="1" id="KW-0472">Membrane</keyword>
<proteinExistence type="predicted"/>
<evidence type="ECO:0000313" key="2">
    <source>
        <dbReference type="EMBL" id="XCH25048.1"/>
    </source>
</evidence>
<dbReference type="RefSeq" id="WP_353720351.1">
    <property type="nucleotide sequence ID" value="NZ_CP159289.1"/>
</dbReference>
<organism evidence="2">
    <name type="scientific">Dyadobacter sp. 676</name>
    <dbReference type="NCBI Taxonomy" id="3088362"/>
    <lineage>
        <taxon>Bacteria</taxon>
        <taxon>Pseudomonadati</taxon>
        <taxon>Bacteroidota</taxon>
        <taxon>Cytophagia</taxon>
        <taxon>Cytophagales</taxon>
        <taxon>Spirosomataceae</taxon>
        <taxon>Dyadobacter</taxon>
    </lineage>
</organism>
<accession>A0AAU8FNC1</accession>
<dbReference type="AlphaFoldDB" id="A0AAU8FNC1"/>
<dbReference type="EMBL" id="CP159289">
    <property type="protein sequence ID" value="XCH25048.1"/>
    <property type="molecule type" value="Genomic_DNA"/>
</dbReference>
<protein>
    <recommendedName>
        <fullName evidence="3">Two-component sensor histidine kinase</fullName>
    </recommendedName>
</protein>
<gene>
    <name evidence="2" type="ORF">ABV298_01040</name>
</gene>
<evidence type="ECO:0008006" key="3">
    <source>
        <dbReference type="Google" id="ProtNLM"/>
    </source>
</evidence>
<evidence type="ECO:0000256" key="1">
    <source>
        <dbReference type="SAM" id="Phobius"/>
    </source>
</evidence>
<name>A0AAU8FNC1_9BACT</name>